<protein>
    <submittedName>
        <fullName evidence="2">Uncharacterized protein</fullName>
    </submittedName>
</protein>
<evidence type="ECO:0000313" key="2">
    <source>
        <dbReference type="EMBL" id="UKK02855.1"/>
    </source>
</evidence>
<sequence>MTEKNSDSKCKIIAAFVSLSSHLIMHQIDVTSAHFAVAFNIPLSNISIYFSKLFSFRCLLIAVGSASEFLVSYICTKFQGSDSSNGSNGKCRKYLSMGCFGFVLVMRLWFSIILHCATRLGYFVYIILSIEAFFFGYFHCSVLAIAPEYSVPVVFAANASRLFVLSLQFILDLCIKSNPLVKIKIQTWVCAILTTIAVGLWVYCNVDVHSTNSNTVESSSGGSGGMNFFTTLGKASSPFLLFFAGSMFKDFLFPGVLPYAVLHRDQCHIINMLVPIANMVGPISLFTMELNDKFKEWKDEFNCFWLLVLPMLGIFIFSMKAIHTKDVNTNVIINSKGLVLIITIILILCNSYLDPLSFGGVAKTVKPQTTGKGTENNNNAGDDSVITFHLILALFMRFIFSKLSVGYNDTRVRLGYHLPKFRPNHKMAQSNVGSYFIRETFRRAWHDTGSDFKMNIKEYL</sequence>
<evidence type="ECO:0000313" key="3">
    <source>
        <dbReference type="Proteomes" id="UP000244811"/>
    </source>
</evidence>
<name>A0A976MEH4_THEOR</name>
<reference evidence="2" key="1">
    <citation type="submission" date="2022-07" db="EMBL/GenBank/DDBJ databases">
        <title>Evaluation of T. orientalis genome assembly methods using nanopore sequencing and analysis of variation between genomes.</title>
        <authorList>
            <person name="Yam J."/>
            <person name="Micallef M.L."/>
            <person name="Liu M."/>
            <person name="Djordjevic S.P."/>
            <person name="Bogema D.R."/>
            <person name="Jenkins C."/>
        </authorList>
    </citation>
    <scope>NUCLEOTIDE SEQUENCE</scope>
    <source>
        <strain evidence="2">Goon Nure</strain>
    </source>
</reference>
<proteinExistence type="predicted"/>
<dbReference type="EMBL" id="CP056072">
    <property type="protein sequence ID" value="UKK02855.1"/>
    <property type="molecule type" value="Genomic_DNA"/>
</dbReference>
<feature type="transmembrane region" description="Helical" evidence="1">
    <location>
        <begin position="386"/>
        <end position="405"/>
    </location>
</feature>
<feature type="transmembrane region" description="Helical" evidence="1">
    <location>
        <begin position="304"/>
        <end position="323"/>
    </location>
</feature>
<feature type="transmembrane region" description="Helical" evidence="1">
    <location>
        <begin position="152"/>
        <end position="173"/>
    </location>
</feature>
<dbReference type="AlphaFoldDB" id="A0A976MEH4"/>
<feature type="transmembrane region" description="Helical" evidence="1">
    <location>
        <begin position="94"/>
        <end position="110"/>
    </location>
</feature>
<keyword evidence="1" id="KW-0812">Transmembrane</keyword>
<feature type="transmembrane region" description="Helical" evidence="1">
    <location>
        <begin position="185"/>
        <end position="203"/>
    </location>
</feature>
<dbReference type="Proteomes" id="UP000244811">
    <property type="component" value="Chromosome 4"/>
</dbReference>
<accession>A0A976MEH4</accession>
<keyword evidence="1" id="KW-1133">Transmembrane helix</keyword>
<organism evidence="2 3">
    <name type="scientific">Theileria orientalis</name>
    <dbReference type="NCBI Taxonomy" id="68886"/>
    <lineage>
        <taxon>Eukaryota</taxon>
        <taxon>Sar</taxon>
        <taxon>Alveolata</taxon>
        <taxon>Apicomplexa</taxon>
        <taxon>Aconoidasida</taxon>
        <taxon>Piroplasmida</taxon>
        <taxon>Theileriidae</taxon>
        <taxon>Theileria</taxon>
    </lineage>
</organism>
<gene>
    <name evidence="2" type="ORF">MACK_002952</name>
</gene>
<feature type="transmembrane region" description="Helical" evidence="1">
    <location>
        <begin position="269"/>
        <end position="288"/>
    </location>
</feature>
<feature type="transmembrane region" description="Helical" evidence="1">
    <location>
        <begin position="239"/>
        <end position="262"/>
    </location>
</feature>
<feature type="transmembrane region" description="Helical" evidence="1">
    <location>
        <begin position="122"/>
        <end position="146"/>
    </location>
</feature>
<feature type="transmembrane region" description="Helical" evidence="1">
    <location>
        <begin position="335"/>
        <end position="353"/>
    </location>
</feature>
<keyword evidence="1" id="KW-0472">Membrane</keyword>
<evidence type="ECO:0000256" key="1">
    <source>
        <dbReference type="SAM" id="Phobius"/>
    </source>
</evidence>
<feature type="transmembrane region" description="Helical" evidence="1">
    <location>
        <begin position="54"/>
        <end position="74"/>
    </location>
</feature>